<dbReference type="PANTHER" id="PTHR48056:SF29">
    <property type="entry name" value="RECEPTOR-LIKE PROTEIN KINASE HSL1"/>
    <property type="match status" value="1"/>
</dbReference>
<dbReference type="STRING" id="1590841.A0A2R6PHD3"/>
<evidence type="ECO:0000313" key="14">
    <source>
        <dbReference type="Proteomes" id="UP000241394"/>
    </source>
</evidence>
<keyword evidence="13" id="KW-0418">Kinase</keyword>
<keyword evidence="3 10" id="KW-0812">Transmembrane</keyword>
<dbReference type="InterPro" id="IPR032675">
    <property type="entry name" value="LRR_dom_sf"/>
</dbReference>
<sequence length="1148" mass="127553">MTKIPHYFLPIILNLLMPLYVISQQSDRTTLLTVKQQLGNPPWAAEWNASSSPCDWPEIVCTAGNVTNLVLQNKTITGKLPPAMCDLKSLTYLDLSYNLIPGDFPTVLYNCSNLQYLDLSQNWFVGPIPSDIDRLSSSLRYIDLGANNFSGDIPPEIGKLLELRTLYLYQNEFNGIFPAEIGNLANLVNLSMAYNDKFLPAKVPSEFGKLTKLQFLWMADCNLIGEIPDSFSNLSSLEHLDLTCNKLQGPIPKGLFQLKNLSIVYLYRNQLSGEIPTPIESLGLTEFDLSMNNLTGPIPEDVGKLQKLKIFNFFTNQFSGTIPPSIGRIPTLVNFRVFTNKLSGTLPPELGLHSNLEAFEVSDNEFTGNLPENLCAGKTLFGLVAFSNKLTGKVPESLGGCPSLHTIQLYNNNFLGEVPLGLYTLFNLSSLTLSNNMFSGGLPKRLAWNLTRMEISNNMFSGEIPKEVSSWVSLVVFKASNNQFSGPIPMEFTSLPKATTLFLDGNSLTGEFPMIIKSWKSLSTLNLARNKLSGLIPAQFGSLPDLLNLDLSENKFSGQIPPELGLLRLTTLNLSYNELTGKIPDEFDNLAYQHSFLNNPSLCATNPISNLQKCLTETRESKSLSPSSLAVILVFGIILFMVTILLIFVVRDYRRKKPHRKLAERKLTSFQTLKFTELDILPRMTENNLIGSGGSGKIYRIAVPNSEEFVAVKGIWNKRKLDHKLEKEFLAEVEILGTIRHSNIVKLICCISSEDSKLLVYDYMENQSLDKWLHGKRRTEREPKCEADQQQLPNPLAQAFQEGDLGKAFLTMTVSVAILALPNRESSPLLQKLSLCLISVAIALLICGYSLRRVFSKTSNALEQLGTLSIIASFFTAIGSYLDYPYVMVPLVSFIACVIMSILSCIPLKKLYQSFDKWLHGKRTEKEPFLTSSGSVCPVVLDWRTRLQIAVGAAQGLCYMHHGFSPAIVHRNVKSSNILLDSEFKPKIADFGLAKILAKRSEPNTMSAVAGSFGYTAPEYAYTTKVNEKMDVYSFGVVLLELVTGREANDGDEHTNLAEWARRKRERISIIDALDEDIKEPLFLEEQITVFSLGLKCTSPQPLSRPSMKEVLEVLRQCDPVEGCGGKKLGTEYDAAPLLGSANTSLQA</sequence>
<dbReference type="PROSITE" id="PS00107">
    <property type="entry name" value="PROTEIN_KINASE_ATP"/>
    <property type="match status" value="1"/>
</dbReference>
<dbReference type="Pfam" id="PF13855">
    <property type="entry name" value="LRR_8"/>
    <property type="match status" value="3"/>
</dbReference>
<evidence type="ECO:0000256" key="8">
    <source>
        <dbReference type="ARBA" id="ARBA00023180"/>
    </source>
</evidence>
<name>A0A2R6PHD3_ACTCC</name>
<feature type="domain" description="Protein kinase" evidence="12">
    <location>
        <begin position="684"/>
        <end position="1122"/>
    </location>
</feature>
<evidence type="ECO:0000256" key="3">
    <source>
        <dbReference type="ARBA" id="ARBA00022692"/>
    </source>
</evidence>
<dbReference type="InParanoid" id="A0A2R6PHD3"/>
<dbReference type="InterPro" id="IPR011009">
    <property type="entry name" value="Kinase-like_dom_sf"/>
</dbReference>
<gene>
    <name evidence="13" type="ORF">CEY00_Acc28628</name>
</gene>
<dbReference type="Pfam" id="PF00069">
    <property type="entry name" value="Pkinase"/>
    <property type="match status" value="2"/>
</dbReference>
<dbReference type="InterPro" id="IPR017441">
    <property type="entry name" value="Protein_kinase_ATP_BS"/>
</dbReference>
<dbReference type="GO" id="GO:0004672">
    <property type="term" value="F:protein kinase activity"/>
    <property type="evidence" value="ECO:0007669"/>
    <property type="project" value="InterPro"/>
</dbReference>
<keyword evidence="9" id="KW-0067">ATP-binding</keyword>
<evidence type="ECO:0000256" key="10">
    <source>
        <dbReference type="SAM" id="Phobius"/>
    </source>
</evidence>
<dbReference type="InterPro" id="IPR001611">
    <property type="entry name" value="Leu-rich_rpt"/>
</dbReference>
<evidence type="ECO:0000259" key="12">
    <source>
        <dbReference type="PROSITE" id="PS50011"/>
    </source>
</evidence>
<protein>
    <submittedName>
        <fullName evidence="13">Receptor-like protein kinase</fullName>
    </submittedName>
</protein>
<dbReference type="FunFam" id="3.80.10.10:FF:000077">
    <property type="entry name" value="LRR receptor-like serine/threonine-protein kinase ERL1"/>
    <property type="match status" value="1"/>
</dbReference>
<feature type="transmembrane region" description="Helical" evidence="10">
    <location>
        <begin position="829"/>
        <end position="849"/>
    </location>
</feature>
<dbReference type="GO" id="GO:0051707">
    <property type="term" value="P:response to other organism"/>
    <property type="evidence" value="ECO:0007669"/>
    <property type="project" value="UniProtKB-ARBA"/>
</dbReference>
<accession>A0A2R6PHD3</accession>
<evidence type="ECO:0000256" key="5">
    <source>
        <dbReference type="ARBA" id="ARBA00022737"/>
    </source>
</evidence>
<dbReference type="GO" id="GO:0006952">
    <property type="term" value="P:defense response"/>
    <property type="evidence" value="ECO:0007669"/>
    <property type="project" value="UniProtKB-ARBA"/>
</dbReference>
<evidence type="ECO:0000256" key="4">
    <source>
        <dbReference type="ARBA" id="ARBA00022729"/>
    </source>
</evidence>
<dbReference type="OrthoDB" id="676979at2759"/>
<evidence type="ECO:0000256" key="11">
    <source>
        <dbReference type="SAM" id="SignalP"/>
    </source>
</evidence>
<keyword evidence="2" id="KW-0433">Leucine-rich repeat</keyword>
<dbReference type="Pfam" id="PF08263">
    <property type="entry name" value="LRRNT_2"/>
    <property type="match status" value="1"/>
</dbReference>
<dbReference type="InterPro" id="IPR003591">
    <property type="entry name" value="Leu-rich_rpt_typical-subtyp"/>
</dbReference>
<dbReference type="SUPFAM" id="SSF52047">
    <property type="entry name" value="RNI-like"/>
    <property type="match status" value="1"/>
</dbReference>
<dbReference type="Proteomes" id="UP000241394">
    <property type="component" value="Chromosome LG25"/>
</dbReference>
<keyword evidence="13" id="KW-0675">Receptor</keyword>
<keyword evidence="5" id="KW-0677">Repeat</keyword>
<dbReference type="SUPFAM" id="SSF52058">
    <property type="entry name" value="L domain-like"/>
    <property type="match status" value="1"/>
</dbReference>
<comment type="caution">
    <text evidence="13">The sequence shown here is derived from an EMBL/GenBank/DDBJ whole genome shotgun (WGS) entry which is preliminary data.</text>
</comment>
<keyword evidence="7 10" id="KW-0472">Membrane</keyword>
<keyword evidence="13" id="KW-0808">Transferase</keyword>
<evidence type="ECO:0000256" key="7">
    <source>
        <dbReference type="ARBA" id="ARBA00023136"/>
    </source>
</evidence>
<dbReference type="Pfam" id="PF00560">
    <property type="entry name" value="LRR_1"/>
    <property type="match status" value="4"/>
</dbReference>
<dbReference type="GO" id="GO:0016020">
    <property type="term" value="C:membrane"/>
    <property type="evidence" value="ECO:0007669"/>
    <property type="project" value="UniProtKB-SubCell"/>
</dbReference>
<dbReference type="SMART" id="SM00369">
    <property type="entry name" value="LRR_TYP"/>
    <property type="match status" value="6"/>
</dbReference>
<feature type="binding site" evidence="9">
    <location>
        <position position="713"/>
    </location>
    <ligand>
        <name>ATP</name>
        <dbReference type="ChEBI" id="CHEBI:30616"/>
    </ligand>
</feature>
<dbReference type="InterPro" id="IPR050647">
    <property type="entry name" value="Plant_LRR-RLKs"/>
</dbReference>
<proteinExistence type="predicted"/>
<dbReference type="GO" id="GO:0009791">
    <property type="term" value="P:post-embryonic development"/>
    <property type="evidence" value="ECO:0007669"/>
    <property type="project" value="UniProtKB-ARBA"/>
</dbReference>
<feature type="signal peptide" evidence="11">
    <location>
        <begin position="1"/>
        <end position="23"/>
    </location>
</feature>
<feature type="transmembrane region" description="Helical" evidence="10">
    <location>
        <begin position="629"/>
        <end position="650"/>
    </location>
</feature>
<dbReference type="Gene3D" id="3.80.10.10">
    <property type="entry name" value="Ribonuclease Inhibitor"/>
    <property type="match status" value="3"/>
</dbReference>
<evidence type="ECO:0000313" key="13">
    <source>
        <dbReference type="EMBL" id="PSR91285.1"/>
    </source>
</evidence>
<evidence type="ECO:0000256" key="6">
    <source>
        <dbReference type="ARBA" id="ARBA00022989"/>
    </source>
</evidence>
<evidence type="ECO:0000256" key="1">
    <source>
        <dbReference type="ARBA" id="ARBA00004479"/>
    </source>
</evidence>
<reference evidence="14" key="2">
    <citation type="journal article" date="2018" name="BMC Genomics">
        <title>A manually annotated Actinidia chinensis var. chinensis (kiwifruit) genome highlights the challenges associated with draft genomes and gene prediction in plants.</title>
        <authorList>
            <person name="Pilkington S.M."/>
            <person name="Crowhurst R."/>
            <person name="Hilario E."/>
            <person name="Nardozza S."/>
            <person name="Fraser L."/>
            <person name="Peng Y."/>
            <person name="Gunaseelan K."/>
            <person name="Simpson R."/>
            <person name="Tahir J."/>
            <person name="Deroles S.C."/>
            <person name="Templeton K."/>
            <person name="Luo Z."/>
            <person name="Davy M."/>
            <person name="Cheng C."/>
            <person name="McNeilage M."/>
            <person name="Scaglione D."/>
            <person name="Liu Y."/>
            <person name="Zhang Q."/>
            <person name="Datson P."/>
            <person name="De Silva N."/>
            <person name="Gardiner S.E."/>
            <person name="Bassett H."/>
            <person name="Chagne D."/>
            <person name="McCallum J."/>
            <person name="Dzierzon H."/>
            <person name="Deng C."/>
            <person name="Wang Y.Y."/>
            <person name="Barron L."/>
            <person name="Manako K."/>
            <person name="Bowen J."/>
            <person name="Foster T.M."/>
            <person name="Erridge Z.A."/>
            <person name="Tiffin H."/>
            <person name="Waite C.N."/>
            <person name="Davies K.M."/>
            <person name="Grierson E.P."/>
            <person name="Laing W.A."/>
            <person name="Kirk R."/>
            <person name="Chen X."/>
            <person name="Wood M."/>
            <person name="Montefiori M."/>
            <person name="Brummell D.A."/>
            <person name="Schwinn K.E."/>
            <person name="Catanach A."/>
            <person name="Fullerton C."/>
            <person name="Li D."/>
            <person name="Meiyalaghan S."/>
            <person name="Nieuwenhuizen N."/>
            <person name="Read N."/>
            <person name="Prakash R."/>
            <person name="Hunter D."/>
            <person name="Zhang H."/>
            <person name="McKenzie M."/>
            <person name="Knabel M."/>
            <person name="Harris A."/>
            <person name="Allan A.C."/>
            <person name="Gleave A."/>
            <person name="Chen A."/>
            <person name="Janssen B.J."/>
            <person name="Plunkett B."/>
            <person name="Ampomah-Dwamena C."/>
            <person name="Voogd C."/>
            <person name="Leif D."/>
            <person name="Lafferty D."/>
            <person name="Souleyre E.J.F."/>
            <person name="Varkonyi-Gasic E."/>
            <person name="Gambi F."/>
            <person name="Hanley J."/>
            <person name="Yao J.L."/>
            <person name="Cheung J."/>
            <person name="David K.M."/>
            <person name="Warren B."/>
            <person name="Marsh K."/>
            <person name="Snowden K.C."/>
            <person name="Lin-Wang K."/>
            <person name="Brian L."/>
            <person name="Martinez-Sanchez M."/>
            <person name="Wang M."/>
            <person name="Ileperuma N."/>
            <person name="Macnee N."/>
            <person name="Campin R."/>
            <person name="McAtee P."/>
            <person name="Drummond R.S.M."/>
            <person name="Espley R.V."/>
            <person name="Ireland H.S."/>
            <person name="Wu R."/>
            <person name="Atkinson R.G."/>
            <person name="Karunairetnam S."/>
            <person name="Bulley S."/>
            <person name="Chunkath S."/>
            <person name="Hanley Z."/>
            <person name="Storey R."/>
            <person name="Thrimawithana A.H."/>
            <person name="Thomson S."/>
            <person name="David C."/>
            <person name="Testolin R."/>
            <person name="Huang H."/>
            <person name="Hellens R.P."/>
            <person name="Schaffer R.J."/>
        </authorList>
    </citation>
    <scope>NUCLEOTIDE SEQUENCE [LARGE SCALE GENOMIC DNA]</scope>
    <source>
        <strain evidence="14">cv. Red5</strain>
    </source>
</reference>
<keyword evidence="6 10" id="KW-1133">Transmembrane helix</keyword>
<evidence type="ECO:0000256" key="2">
    <source>
        <dbReference type="ARBA" id="ARBA00022614"/>
    </source>
</evidence>
<dbReference type="SUPFAM" id="SSF56112">
    <property type="entry name" value="Protein kinase-like (PK-like)"/>
    <property type="match status" value="1"/>
</dbReference>
<reference evidence="13 14" key="1">
    <citation type="submission" date="2017-07" db="EMBL/GenBank/DDBJ databases">
        <title>An improved, manually edited Actinidia chinensis var. chinensis (kiwifruit) genome highlights the challenges associated with draft genomes and gene prediction in plants.</title>
        <authorList>
            <person name="Pilkington S."/>
            <person name="Crowhurst R."/>
            <person name="Hilario E."/>
            <person name="Nardozza S."/>
            <person name="Fraser L."/>
            <person name="Peng Y."/>
            <person name="Gunaseelan K."/>
            <person name="Simpson R."/>
            <person name="Tahir J."/>
            <person name="Deroles S."/>
            <person name="Templeton K."/>
            <person name="Luo Z."/>
            <person name="Davy M."/>
            <person name="Cheng C."/>
            <person name="Mcneilage M."/>
            <person name="Scaglione D."/>
            <person name="Liu Y."/>
            <person name="Zhang Q."/>
            <person name="Datson P."/>
            <person name="De Silva N."/>
            <person name="Gardiner S."/>
            <person name="Bassett H."/>
            <person name="Chagne D."/>
            <person name="Mccallum J."/>
            <person name="Dzierzon H."/>
            <person name="Deng C."/>
            <person name="Wang Y.-Y."/>
            <person name="Barron N."/>
            <person name="Manako K."/>
            <person name="Bowen J."/>
            <person name="Foster T."/>
            <person name="Erridge Z."/>
            <person name="Tiffin H."/>
            <person name="Waite C."/>
            <person name="Davies K."/>
            <person name="Grierson E."/>
            <person name="Laing W."/>
            <person name="Kirk R."/>
            <person name="Chen X."/>
            <person name="Wood M."/>
            <person name="Montefiori M."/>
            <person name="Brummell D."/>
            <person name="Schwinn K."/>
            <person name="Catanach A."/>
            <person name="Fullerton C."/>
            <person name="Li D."/>
            <person name="Meiyalaghan S."/>
            <person name="Nieuwenhuizen N."/>
            <person name="Read N."/>
            <person name="Prakash R."/>
            <person name="Hunter D."/>
            <person name="Zhang H."/>
            <person name="Mckenzie M."/>
            <person name="Knabel M."/>
            <person name="Harris A."/>
            <person name="Allan A."/>
            <person name="Chen A."/>
            <person name="Janssen B."/>
            <person name="Plunkett B."/>
            <person name="Dwamena C."/>
            <person name="Voogd C."/>
            <person name="Leif D."/>
            <person name="Lafferty D."/>
            <person name="Souleyre E."/>
            <person name="Varkonyi-Gasic E."/>
            <person name="Gambi F."/>
            <person name="Hanley J."/>
            <person name="Yao J.-L."/>
            <person name="Cheung J."/>
            <person name="David K."/>
            <person name="Warren B."/>
            <person name="Marsh K."/>
            <person name="Snowden K."/>
            <person name="Lin-Wang K."/>
            <person name="Brian L."/>
            <person name="Martinez-Sanchez M."/>
            <person name="Wang M."/>
            <person name="Ileperuma N."/>
            <person name="Macnee N."/>
            <person name="Campin R."/>
            <person name="Mcatee P."/>
            <person name="Drummond R."/>
            <person name="Espley R."/>
            <person name="Ireland H."/>
            <person name="Wu R."/>
            <person name="Atkinson R."/>
            <person name="Karunairetnam S."/>
            <person name="Bulley S."/>
            <person name="Chunkath S."/>
            <person name="Hanley Z."/>
            <person name="Storey R."/>
            <person name="Thrimawithana A."/>
            <person name="Thomson S."/>
            <person name="David C."/>
            <person name="Testolin R."/>
        </authorList>
    </citation>
    <scope>NUCLEOTIDE SEQUENCE [LARGE SCALE GENOMIC DNA]</scope>
    <source>
        <strain evidence="14">cv. Red5</strain>
        <tissue evidence="13">Young leaf</tissue>
    </source>
</reference>
<dbReference type="Gramene" id="PSR91285">
    <property type="protein sequence ID" value="PSR91285"/>
    <property type="gene ID" value="CEY00_Acc28628"/>
</dbReference>
<comment type="subcellular location">
    <subcellularLocation>
        <location evidence="1">Membrane</location>
        <topology evidence="1">Single-pass type I membrane protein</topology>
    </subcellularLocation>
</comment>
<keyword evidence="9" id="KW-0547">Nucleotide-binding</keyword>
<dbReference type="FunFam" id="3.30.200.20:FF:000666">
    <property type="entry name" value="Kinase family with leucine-rich repeat domain-containing protein"/>
    <property type="match status" value="1"/>
</dbReference>
<dbReference type="GO" id="GO:0033612">
    <property type="term" value="F:receptor serine/threonine kinase binding"/>
    <property type="evidence" value="ECO:0007669"/>
    <property type="project" value="TreeGrafter"/>
</dbReference>
<dbReference type="InterPro" id="IPR000719">
    <property type="entry name" value="Prot_kinase_dom"/>
</dbReference>
<dbReference type="Gene3D" id="1.10.510.10">
    <property type="entry name" value="Transferase(Phosphotransferase) domain 1"/>
    <property type="match status" value="2"/>
</dbReference>
<dbReference type="PANTHER" id="PTHR48056">
    <property type="entry name" value="LRR RECEPTOR-LIKE SERINE/THREONINE-PROTEIN KINASE-RELATED"/>
    <property type="match status" value="1"/>
</dbReference>
<dbReference type="GO" id="GO:0005524">
    <property type="term" value="F:ATP binding"/>
    <property type="evidence" value="ECO:0007669"/>
    <property type="project" value="UniProtKB-UniRule"/>
</dbReference>
<dbReference type="AlphaFoldDB" id="A0A2R6PHD3"/>
<dbReference type="InterPro" id="IPR013210">
    <property type="entry name" value="LRR_N_plant-typ"/>
</dbReference>
<dbReference type="FunFam" id="3.80.10.10:FF:000233">
    <property type="entry name" value="Leucine-rich repeat receptor-like protein kinase TDR"/>
    <property type="match status" value="1"/>
</dbReference>
<organism evidence="13 14">
    <name type="scientific">Actinidia chinensis var. chinensis</name>
    <name type="common">Chinese soft-hair kiwi</name>
    <dbReference type="NCBI Taxonomy" id="1590841"/>
    <lineage>
        <taxon>Eukaryota</taxon>
        <taxon>Viridiplantae</taxon>
        <taxon>Streptophyta</taxon>
        <taxon>Embryophyta</taxon>
        <taxon>Tracheophyta</taxon>
        <taxon>Spermatophyta</taxon>
        <taxon>Magnoliopsida</taxon>
        <taxon>eudicotyledons</taxon>
        <taxon>Gunneridae</taxon>
        <taxon>Pentapetalae</taxon>
        <taxon>asterids</taxon>
        <taxon>Ericales</taxon>
        <taxon>Actinidiaceae</taxon>
        <taxon>Actinidia</taxon>
    </lineage>
</organism>
<dbReference type="OMA" id="RDKNIMT"/>
<feature type="chain" id="PRO_5015357264" evidence="11">
    <location>
        <begin position="24"/>
        <end position="1148"/>
    </location>
</feature>
<keyword evidence="8" id="KW-0325">Glycoprotein</keyword>
<keyword evidence="4 11" id="KW-0732">Signal</keyword>
<dbReference type="FunCoup" id="A0A2R6PHD3">
    <property type="interactions" value="316"/>
</dbReference>
<keyword evidence="14" id="KW-1185">Reference proteome</keyword>
<dbReference type="FunFam" id="3.80.10.10:FF:000041">
    <property type="entry name" value="LRR receptor-like serine/threonine-protein kinase ERECTA"/>
    <property type="match status" value="1"/>
</dbReference>
<dbReference type="EMBL" id="NKQK01000025">
    <property type="protein sequence ID" value="PSR91285.1"/>
    <property type="molecule type" value="Genomic_DNA"/>
</dbReference>
<evidence type="ECO:0000256" key="9">
    <source>
        <dbReference type="PROSITE-ProRule" id="PRU10141"/>
    </source>
</evidence>
<feature type="transmembrane region" description="Helical" evidence="10">
    <location>
        <begin position="888"/>
        <end position="908"/>
    </location>
</feature>
<dbReference type="PROSITE" id="PS50011">
    <property type="entry name" value="PROTEIN_KINASE_DOM"/>
    <property type="match status" value="1"/>
</dbReference>
<dbReference type="FunFam" id="1.10.510.10:FF:000365">
    <property type="entry name" value="Leucine-rich repeat receptor-like serine/threonine-protein kinase At1g17230"/>
    <property type="match status" value="1"/>
</dbReference>